<proteinExistence type="predicted"/>
<accession>A0A1W6DXH6</accession>
<sequence>MNLVVGDKPAEAVIKIDKLIVDAAFNPAEIVCSEIRRALKVNPEVLADSTSLVLTVEIGKFH</sequence>
<protein>
    <submittedName>
        <fullName evidence="1">Uncharacterized protein</fullName>
    </submittedName>
</protein>
<name>A0A1W6DXH6_9CAUD</name>
<dbReference type="EMBL" id="KY629563">
    <property type="protein sequence ID" value="ARK07472.1"/>
    <property type="molecule type" value="Genomic_DNA"/>
</dbReference>
<evidence type="ECO:0000313" key="1">
    <source>
        <dbReference type="EMBL" id="ARK07472.1"/>
    </source>
</evidence>
<dbReference type="Proteomes" id="UP000223906">
    <property type="component" value="Segment"/>
</dbReference>
<gene>
    <name evidence="1" type="ORF">LAV_00072</name>
</gene>
<evidence type="ECO:0000313" key="2">
    <source>
        <dbReference type="Proteomes" id="UP000223906"/>
    </source>
</evidence>
<reference evidence="1 2" key="1">
    <citation type="submission" date="2017-02" db="EMBL/GenBank/DDBJ databases">
        <title>The first characterized phage against a member of the ecologically important #sphingomonads reveals high dissimilarity against all other known phages.</title>
        <authorList>
            <person name="Nielsen T.K."/>
            <person name="Carstens A.B."/>
            <person name="Kot W."/>
            <person name="Lametsch R."/>
            <person name="Neve H."/>
            <person name="Hansen L.H."/>
        </authorList>
    </citation>
    <scope>NUCLEOTIDE SEQUENCE [LARGE SCALE GENOMIC DNA]</scope>
</reference>
<organism evidence="1 2">
    <name type="scientific">Sphingobium phage Lacusarx</name>
    <dbReference type="NCBI Taxonomy" id="1980139"/>
    <lineage>
        <taxon>Viruses</taxon>
        <taxon>Duplodnaviria</taxon>
        <taxon>Heunggongvirae</taxon>
        <taxon>Uroviricota</taxon>
        <taxon>Caudoviricetes</taxon>
        <taxon>Lacusarxvirus</taxon>
        <taxon>Lacusarxvirus lacusarx</taxon>
    </lineage>
</organism>
<keyword evidence="2" id="KW-1185">Reference proteome</keyword>